<dbReference type="InterPro" id="IPR036291">
    <property type="entry name" value="NAD(P)-bd_dom_sf"/>
</dbReference>
<evidence type="ECO:0000256" key="2">
    <source>
        <dbReference type="ARBA" id="ARBA00005145"/>
    </source>
</evidence>
<evidence type="ECO:0000259" key="15">
    <source>
        <dbReference type="PROSITE" id="PS50968"/>
    </source>
</evidence>
<evidence type="ECO:0000256" key="10">
    <source>
        <dbReference type="ARBA" id="ARBA00023315"/>
    </source>
</evidence>
<comment type="cofactor">
    <cofactor evidence="1">
        <name>(R)-lipoate</name>
        <dbReference type="ChEBI" id="CHEBI:83088"/>
    </cofactor>
</comment>
<comment type="similarity">
    <text evidence="3">Belongs to the 2-oxoacid dehydrogenase family.</text>
</comment>
<dbReference type="SUPFAM" id="SSF52777">
    <property type="entry name" value="CoA-dependent acyltransferases"/>
    <property type="match status" value="1"/>
</dbReference>
<proteinExistence type="inferred from homology"/>
<keyword evidence="10" id="KW-0012">Acyltransferase</keyword>
<dbReference type="InterPro" id="IPR050537">
    <property type="entry name" value="2-oxoacid_dehydrogenase"/>
</dbReference>
<dbReference type="Pfam" id="PF00198">
    <property type="entry name" value="2-oxoacid_dh"/>
    <property type="match status" value="1"/>
</dbReference>
<keyword evidence="6" id="KW-0816">Tricarboxylic acid cycle</keyword>
<evidence type="ECO:0000256" key="12">
    <source>
        <dbReference type="ARBA" id="ARBA00032406"/>
    </source>
</evidence>
<dbReference type="PANTHER" id="PTHR43416:SF5">
    <property type="entry name" value="DIHYDROLIPOYLLYSINE-RESIDUE SUCCINYLTRANSFERASE COMPONENT OF 2-OXOGLUTARATE DEHYDROGENASE COMPLEX, MITOCHONDRIAL"/>
    <property type="match status" value="1"/>
</dbReference>
<dbReference type="Pfam" id="PF00364">
    <property type="entry name" value="Biotin_lipoyl"/>
    <property type="match status" value="1"/>
</dbReference>
<dbReference type="STRING" id="7209.A0A1I7VXR0"/>
<dbReference type="Gene3D" id="2.40.50.100">
    <property type="match status" value="1"/>
</dbReference>
<feature type="compositionally biased region" description="Polar residues" evidence="14">
    <location>
        <begin position="484"/>
        <end position="493"/>
    </location>
</feature>
<dbReference type="PRINTS" id="PR00081">
    <property type="entry name" value="GDHRDH"/>
</dbReference>
<dbReference type="WBParaSite" id="EN70_7377">
    <property type="protein sequence ID" value="EN70_7377"/>
    <property type="gene ID" value="EN70_7377"/>
</dbReference>
<dbReference type="InterPro" id="IPR002347">
    <property type="entry name" value="SDR_fam"/>
</dbReference>
<dbReference type="GO" id="GO:0006099">
    <property type="term" value="P:tricarboxylic acid cycle"/>
    <property type="evidence" value="ECO:0007669"/>
    <property type="project" value="UniProtKB-KW"/>
</dbReference>
<evidence type="ECO:0000256" key="5">
    <source>
        <dbReference type="ARBA" id="ARBA00020294"/>
    </source>
</evidence>
<dbReference type="InterPro" id="IPR003016">
    <property type="entry name" value="2-oxoA_DH_lipoyl-BS"/>
</dbReference>
<evidence type="ECO:0000256" key="1">
    <source>
        <dbReference type="ARBA" id="ARBA00001938"/>
    </source>
</evidence>
<evidence type="ECO:0000256" key="14">
    <source>
        <dbReference type="SAM" id="MobiDB-lite"/>
    </source>
</evidence>
<dbReference type="PANTHER" id="PTHR43416">
    <property type="entry name" value="DIHYDROLIPOYLLYSINE-RESIDUE SUCCINYLTRANSFERASE COMPONENT OF 2-OXOGLUTARATE DEHYDROGENASE COMPLEX, MITOCHONDRIAL-RELATED"/>
    <property type="match status" value="1"/>
</dbReference>
<dbReference type="Pfam" id="PF00106">
    <property type="entry name" value="adh_short"/>
    <property type="match status" value="1"/>
</dbReference>
<dbReference type="Gene3D" id="3.40.50.720">
    <property type="entry name" value="NAD(P)-binding Rossmann-like Domain"/>
    <property type="match status" value="1"/>
</dbReference>
<dbReference type="InterPro" id="IPR011053">
    <property type="entry name" value="Single_hybrid_motif"/>
</dbReference>
<keyword evidence="16" id="KW-1185">Reference proteome</keyword>
<dbReference type="InterPro" id="IPR000089">
    <property type="entry name" value="Biotin_lipoyl"/>
</dbReference>
<sequence>MYIPKWTRIRVSKGWMTVLAASAGASGTYYSYFHGRPHDNYKLEHDLANRTYIVVGASSGIGKEAAKELAMRKAKVIMACRNNRKCIEIRRNLVIATKNMEIYCRRLNLDDFDSVREFVLKLNTGKGNIKQIDGVLYSAATTESTRQTNKHHIERTFATNHLGPFLLTSLLYDRLRKQSGPVRLVFLNTSDIKLNELNFGDLNSADLTKWQESPEEARKDVYYQSKLALTLFVKLLSEKVRDTNLRVTMVDPGNTRTDLFYRLEAADDRIFFVRWYKSLKRWVYGLVAAQSVSDATRPVLYALVDEKMENVNGIFINSLRTELPWHHLASDEKILNKLWLTSAKWTETGVHLERLQQDLKKSKSQETGATQKVKAGINADIIEVEGPAFADSISEGDIRWLKQKGDFVNQDDLVAEIETDKTTVEVPSPQSGTIVELLVGDGDRVIGNQKLYKLEVGGEAPVTSTEEAKKPVGQKTSPPPPESESVQTLSASPSLAEKPVTTAQPVKIITSPLPSSSQHKSEPPIEKVPSVTDQSLFTGSRNETRVKMNRMRLRIAQRLKDAQNIYAMLTTFNEVDMSNILEMRKRYQKEFVAKYGIKIGLMSPFIRASAYALREFPTVNAVIDEGEILYRHYIDVSVAVATPKGLVVPVLRNVETMDYAAIEKTLNEYAIKLTIEDMEGGTFTISNGGIFGSVSGTPIINPPQSAILGMHGIFDRPVAIDGKVEIRPIMTIALTYDHRLIDGREAVTFLRKIKTSVEDPRTILLNL</sequence>
<evidence type="ECO:0000313" key="17">
    <source>
        <dbReference type="WBParaSite" id="EN70_7377"/>
    </source>
</evidence>
<dbReference type="GO" id="GO:0005739">
    <property type="term" value="C:mitochondrion"/>
    <property type="evidence" value="ECO:0007669"/>
    <property type="project" value="TreeGrafter"/>
</dbReference>
<dbReference type="Proteomes" id="UP000095285">
    <property type="component" value="Unassembled WGS sequence"/>
</dbReference>
<dbReference type="InterPro" id="IPR001078">
    <property type="entry name" value="2-oxoacid_DH_actylTfrase"/>
</dbReference>
<evidence type="ECO:0000256" key="7">
    <source>
        <dbReference type="ARBA" id="ARBA00022679"/>
    </source>
</evidence>
<dbReference type="AlphaFoldDB" id="A0A1I7VXR0"/>
<feature type="domain" description="Lipoyl-binding" evidence="15">
    <location>
        <begin position="381"/>
        <end position="455"/>
    </location>
</feature>
<dbReference type="NCBIfam" id="TIGR01347">
    <property type="entry name" value="sucB"/>
    <property type="match status" value="1"/>
</dbReference>
<accession>A0A1I7VXR0</accession>
<dbReference type="GO" id="GO:0045252">
    <property type="term" value="C:oxoglutarate dehydrogenase complex"/>
    <property type="evidence" value="ECO:0007669"/>
    <property type="project" value="InterPro"/>
</dbReference>
<reference evidence="16" key="1">
    <citation type="submission" date="2012-04" db="EMBL/GenBank/DDBJ databases">
        <title>The Genome Sequence of Loa loa.</title>
        <authorList>
            <consortium name="The Broad Institute Genome Sequencing Platform"/>
            <consortium name="Broad Institute Genome Sequencing Center for Infectious Disease"/>
            <person name="Nutman T.B."/>
            <person name="Fink D.L."/>
            <person name="Russ C."/>
            <person name="Young S."/>
            <person name="Zeng Q."/>
            <person name="Gargeya S."/>
            <person name="Alvarado L."/>
            <person name="Berlin A."/>
            <person name="Chapman S.B."/>
            <person name="Chen Z."/>
            <person name="Freedman E."/>
            <person name="Gellesch M."/>
            <person name="Goldberg J."/>
            <person name="Griggs A."/>
            <person name="Gujja S."/>
            <person name="Heilman E.R."/>
            <person name="Heiman D."/>
            <person name="Howarth C."/>
            <person name="Mehta T."/>
            <person name="Neiman D."/>
            <person name="Pearson M."/>
            <person name="Roberts A."/>
            <person name="Saif S."/>
            <person name="Shea T."/>
            <person name="Shenoy N."/>
            <person name="Sisk P."/>
            <person name="Stolte C."/>
            <person name="Sykes S."/>
            <person name="White J."/>
            <person name="Yandava C."/>
            <person name="Haas B."/>
            <person name="Henn M.R."/>
            <person name="Nusbaum C."/>
            <person name="Birren B."/>
        </authorList>
    </citation>
    <scope>NUCLEOTIDE SEQUENCE [LARGE SCALE GENOMIC DNA]</scope>
</reference>
<protein>
    <recommendedName>
        <fullName evidence="5">Dihydrolipoyllysine-residue succinyltransferase component of 2-oxoglutarate dehydrogenase complex, mitochondrial</fullName>
        <ecNumber evidence="4">2.3.1.61</ecNumber>
    </recommendedName>
    <alternativeName>
        <fullName evidence="12">2-oxoglutarate dehydrogenase complex component E2</fullName>
    </alternativeName>
    <alternativeName>
        <fullName evidence="11">E2K</fullName>
    </alternativeName>
</protein>
<dbReference type="UniPathway" id="UPA00868">
    <property type="reaction ID" value="UER00840"/>
</dbReference>
<dbReference type="Gene3D" id="3.30.559.10">
    <property type="entry name" value="Chloramphenicol acetyltransferase-like domain"/>
    <property type="match status" value="1"/>
</dbReference>
<dbReference type="InterPro" id="IPR006255">
    <property type="entry name" value="SucB"/>
</dbReference>
<dbReference type="GO" id="GO:0004149">
    <property type="term" value="F:dihydrolipoyllysine-residue succinyltransferase activity"/>
    <property type="evidence" value="ECO:0007669"/>
    <property type="project" value="UniProtKB-EC"/>
</dbReference>
<dbReference type="InterPro" id="IPR023213">
    <property type="entry name" value="CAT-like_dom_sf"/>
</dbReference>
<organism evidence="16 17">
    <name type="scientific">Loa loa</name>
    <name type="common">Eye worm</name>
    <name type="synonym">Filaria loa</name>
    <dbReference type="NCBI Taxonomy" id="7209"/>
    <lineage>
        <taxon>Eukaryota</taxon>
        <taxon>Metazoa</taxon>
        <taxon>Ecdysozoa</taxon>
        <taxon>Nematoda</taxon>
        <taxon>Chromadorea</taxon>
        <taxon>Rhabditida</taxon>
        <taxon>Spirurina</taxon>
        <taxon>Spiruromorpha</taxon>
        <taxon>Filarioidea</taxon>
        <taxon>Onchocercidae</taxon>
        <taxon>Loa</taxon>
    </lineage>
</organism>
<feature type="region of interest" description="Disordered" evidence="14">
    <location>
        <begin position="460"/>
        <end position="533"/>
    </location>
</feature>
<evidence type="ECO:0000256" key="6">
    <source>
        <dbReference type="ARBA" id="ARBA00022532"/>
    </source>
</evidence>
<comment type="function">
    <text evidence="13">Dihydrolipoamide succinyltransferase (E2) component of the 2-oxoglutarate dehydrogenase complex. The 2-oxoglutarate dehydrogenase complex catalyzes the overall conversion of 2-oxoglutarate to succinyl-CoA and CO(2). The 2-oxoglutarate dehydrogenase complex is mainly active in the mitochondrion. A fraction of the 2-oxoglutarate dehydrogenase complex also localizes in the nucleus and is required for lysine succinylation of histones: associates with KAT2A on chromatin and provides succinyl-CoA to histone succinyltransferase KAT2A.</text>
</comment>
<dbReference type="SUPFAM" id="SSF51735">
    <property type="entry name" value="NAD(P)-binding Rossmann-fold domains"/>
    <property type="match status" value="1"/>
</dbReference>
<dbReference type="SUPFAM" id="SSF51230">
    <property type="entry name" value="Single hybrid motif"/>
    <property type="match status" value="1"/>
</dbReference>
<dbReference type="PROSITE" id="PS00189">
    <property type="entry name" value="LIPOYL"/>
    <property type="match status" value="1"/>
</dbReference>
<dbReference type="CDD" id="cd06849">
    <property type="entry name" value="lipoyl_domain"/>
    <property type="match status" value="1"/>
</dbReference>
<keyword evidence="9" id="KW-0809">Transit peptide</keyword>
<evidence type="ECO:0000313" key="16">
    <source>
        <dbReference type="Proteomes" id="UP000095285"/>
    </source>
</evidence>
<keyword evidence="8" id="KW-0450">Lipoyl</keyword>
<evidence type="ECO:0000256" key="9">
    <source>
        <dbReference type="ARBA" id="ARBA00022946"/>
    </source>
</evidence>
<dbReference type="PROSITE" id="PS50968">
    <property type="entry name" value="BIOTINYL_LIPOYL"/>
    <property type="match status" value="1"/>
</dbReference>
<evidence type="ECO:0000256" key="8">
    <source>
        <dbReference type="ARBA" id="ARBA00022823"/>
    </source>
</evidence>
<keyword evidence="7" id="KW-0808">Transferase</keyword>
<dbReference type="EC" id="2.3.1.61" evidence="4"/>
<name>A0A1I7VXR0_LOALO</name>
<evidence type="ECO:0000256" key="11">
    <source>
        <dbReference type="ARBA" id="ARBA00031331"/>
    </source>
</evidence>
<dbReference type="eggNOG" id="KOG1208">
    <property type="taxonomic scope" value="Eukaryota"/>
</dbReference>
<evidence type="ECO:0000256" key="13">
    <source>
        <dbReference type="ARBA" id="ARBA00046046"/>
    </source>
</evidence>
<comment type="pathway">
    <text evidence="2">Amino-acid degradation; L-lysine degradation via saccharopine pathway; glutaryl-CoA from L-lysine: step 6/6.</text>
</comment>
<evidence type="ECO:0000256" key="4">
    <source>
        <dbReference type="ARBA" id="ARBA00012945"/>
    </source>
</evidence>
<reference evidence="17" key="2">
    <citation type="submission" date="2016-11" db="UniProtKB">
        <authorList>
            <consortium name="WormBaseParasite"/>
        </authorList>
    </citation>
    <scope>IDENTIFICATION</scope>
</reference>
<dbReference type="GO" id="GO:0033512">
    <property type="term" value="P:L-lysine catabolic process to acetyl-CoA via saccharopine"/>
    <property type="evidence" value="ECO:0007669"/>
    <property type="project" value="UniProtKB-UniPathway"/>
</dbReference>
<evidence type="ECO:0000256" key="3">
    <source>
        <dbReference type="ARBA" id="ARBA00007317"/>
    </source>
</evidence>